<dbReference type="FunFam" id="3.20.20.380:FF:000003">
    <property type="entry name" value="Copper homeostasis protein CutC"/>
    <property type="match status" value="1"/>
</dbReference>
<dbReference type="PANTHER" id="PTHR12598">
    <property type="entry name" value="COPPER HOMEOSTASIS PROTEIN CUTC"/>
    <property type="match status" value="1"/>
</dbReference>
<evidence type="ECO:0000256" key="3">
    <source>
        <dbReference type="ARBA" id="ARBA00022490"/>
    </source>
</evidence>
<dbReference type="Proteomes" id="UP000483094">
    <property type="component" value="Unassembled WGS sequence"/>
</dbReference>
<protein>
    <recommendedName>
        <fullName evidence="2">Copper homeostasis protein cutC homolog</fullName>
    </recommendedName>
</protein>
<dbReference type="InterPro" id="IPR005627">
    <property type="entry name" value="CutC-like"/>
</dbReference>
<dbReference type="InterPro" id="IPR036822">
    <property type="entry name" value="CutC-like_dom_sf"/>
</dbReference>
<evidence type="ECO:0000256" key="2">
    <source>
        <dbReference type="ARBA" id="ARBA00019014"/>
    </source>
</evidence>
<dbReference type="PANTHER" id="PTHR12598:SF0">
    <property type="entry name" value="COPPER HOMEOSTASIS PROTEIN CUTC HOMOLOG"/>
    <property type="match status" value="1"/>
</dbReference>
<dbReference type="Gene3D" id="3.20.20.380">
    <property type="entry name" value="Copper homeostasis (CutC) domain"/>
    <property type="match status" value="1"/>
</dbReference>
<feature type="non-terminal residue" evidence="4">
    <location>
        <position position="1"/>
    </location>
</feature>
<organism evidence="4 5">
    <name type="scientific">Streptococcus pneumoniae</name>
    <dbReference type="NCBI Taxonomy" id="1313"/>
    <lineage>
        <taxon>Bacteria</taxon>
        <taxon>Bacillati</taxon>
        <taxon>Bacillota</taxon>
        <taxon>Bacilli</taxon>
        <taxon>Lactobacillales</taxon>
        <taxon>Streptococcaceae</taxon>
        <taxon>Streptococcus</taxon>
    </lineage>
</organism>
<proteinExistence type="inferred from homology"/>
<dbReference type="Pfam" id="PF03932">
    <property type="entry name" value="CutC"/>
    <property type="match status" value="1"/>
</dbReference>
<keyword evidence="3" id="KW-0963">Cytoplasm</keyword>
<reference evidence="4 5" key="1">
    <citation type="submission" date="2019-11" db="EMBL/GenBank/DDBJ databases">
        <title>Growth characteristics of pneumococcus vary with the chemical composition of the capsule and with environmental conditions.</title>
        <authorList>
            <person name="Tothpal A."/>
            <person name="Desobry K."/>
            <person name="Joshi S."/>
            <person name="Wyllie A.L."/>
            <person name="Weinberger D.M."/>
        </authorList>
    </citation>
    <scope>NUCLEOTIDE SEQUENCE [LARGE SCALE GENOMIC DNA]</scope>
    <source>
        <strain evidence="5">pnumococcus19F</strain>
    </source>
</reference>
<dbReference type="EMBL" id="WNHQ01000411">
    <property type="protein sequence ID" value="MTV73474.1"/>
    <property type="molecule type" value="Genomic_DNA"/>
</dbReference>
<comment type="similarity">
    <text evidence="1">Belongs to the CutC family.</text>
</comment>
<gene>
    <name evidence="4" type="ORF">GM540_05615</name>
</gene>
<name>A0A6G2DAA4_STREE</name>
<evidence type="ECO:0000313" key="5">
    <source>
        <dbReference type="Proteomes" id="UP000483094"/>
    </source>
</evidence>
<evidence type="ECO:0000256" key="1">
    <source>
        <dbReference type="ARBA" id="ARBA00007768"/>
    </source>
</evidence>
<dbReference type="AlphaFoldDB" id="A0A6G2DAA4"/>
<sequence>VYNDLEIAIMLEDICLTAQAGSQGVVFGALTADKKLDKPNLEKLIAASKGMEIVFHMAFDELSDEDQPEAIDWLSQAGVTRILTRAGVSGDSLEKRFVHYHRILEYAKGKIEILPGGGIDLENRQTFIDQVGVTQLHGTKVVF</sequence>
<evidence type="ECO:0000313" key="4">
    <source>
        <dbReference type="EMBL" id="MTV73474.1"/>
    </source>
</evidence>
<dbReference type="GO" id="GO:0005507">
    <property type="term" value="F:copper ion binding"/>
    <property type="evidence" value="ECO:0007669"/>
    <property type="project" value="TreeGrafter"/>
</dbReference>
<dbReference type="SUPFAM" id="SSF110395">
    <property type="entry name" value="CutC-like"/>
    <property type="match status" value="1"/>
</dbReference>
<accession>A0A6G2DAA4</accession>
<comment type="caution">
    <text evidence="4">The sequence shown here is derived from an EMBL/GenBank/DDBJ whole genome shotgun (WGS) entry which is preliminary data.</text>
</comment>